<name>A0A086CIP4_9CHRO</name>
<dbReference type="Gene3D" id="1.10.287.510">
    <property type="entry name" value="Helix hairpin bin"/>
    <property type="match status" value="1"/>
</dbReference>
<dbReference type="PATRIC" id="fig|1527444.3.peg.117"/>
<evidence type="ECO:0000259" key="13">
    <source>
        <dbReference type="Pfam" id="PF04423"/>
    </source>
</evidence>
<keyword evidence="6" id="KW-0227">DNA damage</keyword>
<evidence type="ECO:0000256" key="4">
    <source>
        <dbReference type="ARBA" id="ARBA00022723"/>
    </source>
</evidence>
<evidence type="ECO:0000256" key="11">
    <source>
        <dbReference type="ARBA" id="ARBA00023204"/>
    </source>
</evidence>
<dbReference type="InterPro" id="IPR038729">
    <property type="entry name" value="Rad50/SbcC_AAA"/>
</dbReference>
<evidence type="ECO:0000256" key="8">
    <source>
        <dbReference type="ARBA" id="ARBA00022833"/>
    </source>
</evidence>
<keyword evidence="9" id="KW-0067">ATP-binding</keyword>
<reference evidence="15 16" key="1">
    <citation type="submission" date="2014-08" db="EMBL/GenBank/DDBJ databases">
        <title>Comparative genomics reveals surprising divergence of two closely related strains of uncultivated UCYN-A cyanobacteria.</title>
        <authorList>
            <person name="Bombar D."/>
            <person name="Heller P."/>
            <person name="Sanchez-Baracaldo P."/>
            <person name="Carter B.J."/>
            <person name="Zert J.P."/>
        </authorList>
    </citation>
    <scope>NUCLEOTIDE SEQUENCE [LARGE SCALE GENOMIC DNA]</scope>
</reference>
<feature type="domain" description="Rad50/SbcC-type AAA" evidence="14">
    <location>
        <begin position="5"/>
        <end position="194"/>
    </location>
</feature>
<protein>
    <recommendedName>
        <fullName evidence="3">Nuclease SbcCD subunit C</fullName>
    </recommendedName>
</protein>
<dbReference type="EMBL" id="JPSP01000001">
    <property type="protein sequence ID" value="KFF42058.1"/>
    <property type="molecule type" value="Genomic_DNA"/>
</dbReference>
<dbReference type="Proteomes" id="UP000028922">
    <property type="component" value="Unassembled WGS sequence"/>
</dbReference>
<comment type="subunit">
    <text evidence="2">Heterodimer of SbcC and SbcD.</text>
</comment>
<sequence>MIPLQLTLKNFLSYQDVTLDFQGLHTVCICGTNGAGKTSLLEAITWTIWGQSRTSSDEDIIHVNKDYVRTDFMFICYQQVYRIIRSRQRNRSNSLDFQIKSSKGFIPLSIKGIKATQEIITSTLKLDYETFINSAYLRQGRADEFMLRRPTERKKVLADLLKLDHYENLSIKAREIARQYKGKAEQIKLNLEANRRKLIKEKGIKIRQQVIQEDIKVLKILQNKNEQVLQIIKQEDSSRESRLEKLLWNRERLQNLRQETFKLEQEKRELGQKSCNYGKLINQGEKISRKYKKFLFFRKQEETLVYQFKEFQKLNEEKQKLEKHFLYRNNQLQLKIKYQQIFLEQLEKEDKELQKTINDTKDLKLALKTLNFYSQELTKLDKLQHEVSPLIKKRQELINQILKIKIDFQLKLEQINILESNYIQELVIIPRTRKILCNLNNNIYDFENERTYHKQIKNKIEEKKIVQGKLLIDQQNNIKEIDKLWQKIRDLDINHSNCPLCEQELDQERRYDVLEKIIKQHKNIQKQVHKLQEKINILKQNINSFILKDASLRKKLEYSEKIQQNFCQIEVHLNKLGEMKDKLKYIVKEKVKITKLIKTESFDSVLQDKLKTLEKKLTELNYTEENHILVRNKANKWRWAEIKNSKVNDLLHRQKQIFKQKSSLIQLINQLVKQKDKLDNVSSLKREINIIKGKLKVLNYDKSIHDKVSSYIRSSQNCIVDYEKLQNANKSYFSLQQYLKVAEDKLKNSYEKQNSVIKIDNQLSERLNLTKNYNQQITKLTIIFKIQRQHLDKLFEKQGRSEQAISELKILQNERRDLQVLHNNICKQYRIYSELTKSFSKNGIQLLIIENVLPQLEAETNKILTRLTGNELRIQFITQRLGKGTTIRKKSAKLIDTLDILIADTEGTRVYETYSGGEAFRINFSVRLALAKLLAQRAGASLEMLIIDEGFGTQDAEGCERLIAAINSIASDFSCILIVTHMPQFQEAFQHRIEISKTNQGSQINIVN</sequence>
<evidence type="ECO:0000256" key="10">
    <source>
        <dbReference type="ARBA" id="ARBA00023054"/>
    </source>
</evidence>
<proteinExistence type="inferred from homology"/>
<evidence type="ECO:0000313" key="16">
    <source>
        <dbReference type="Proteomes" id="UP000028922"/>
    </source>
</evidence>
<feature type="domain" description="Zinc-hook" evidence="13">
    <location>
        <begin position="480"/>
        <end position="527"/>
    </location>
</feature>
<evidence type="ECO:0000259" key="14">
    <source>
        <dbReference type="Pfam" id="PF13476"/>
    </source>
</evidence>
<dbReference type="Pfam" id="PF04423">
    <property type="entry name" value="Rad50_zn_hook"/>
    <property type="match status" value="1"/>
</dbReference>
<evidence type="ECO:0000256" key="1">
    <source>
        <dbReference type="ARBA" id="ARBA00006930"/>
    </source>
</evidence>
<feature type="coiled-coil region" evidence="12">
    <location>
        <begin position="514"/>
        <end position="548"/>
    </location>
</feature>
<keyword evidence="11" id="KW-0234">DNA repair</keyword>
<dbReference type="eggNOG" id="COG0419">
    <property type="taxonomic scope" value="Bacteria"/>
</dbReference>
<dbReference type="GO" id="GO:0006302">
    <property type="term" value="P:double-strand break repair"/>
    <property type="evidence" value="ECO:0007669"/>
    <property type="project" value="InterPro"/>
</dbReference>
<dbReference type="InterPro" id="IPR013134">
    <property type="entry name" value="Zn_hook_RAD50"/>
</dbReference>
<dbReference type="Gene3D" id="3.40.50.300">
    <property type="entry name" value="P-loop containing nucleotide triphosphate hydrolases"/>
    <property type="match status" value="2"/>
</dbReference>
<keyword evidence="7" id="KW-0378">Hydrolase</keyword>
<accession>A0A086CIP4</accession>
<evidence type="ECO:0000313" key="15">
    <source>
        <dbReference type="EMBL" id="KFF42058.1"/>
    </source>
</evidence>
<comment type="similarity">
    <text evidence="1">Belongs to the SMC family. SbcC subfamily.</text>
</comment>
<keyword evidence="8" id="KW-0862">Zinc</keyword>
<gene>
    <name evidence="15" type="ORF">ucyna2_00118</name>
</gene>
<evidence type="ECO:0000256" key="7">
    <source>
        <dbReference type="ARBA" id="ARBA00022801"/>
    </source>
</evidence>
<dbReference type="Pfam" id="PF13476">
    <property type="entry name" value="AAA_23"/>
    <property type="match status" value="1"/>
</dbReference>
<dbReference type="InterPro" id="IPR027417">
    <property type="entry name" value="P-loop_NTPase"/>
</dbReference>
<keyword evidence="10 12" id="KW-0175">Coiled coil</keyword>
<dbReference type="AlphaFoldDB" id="A0A086CIP4"/>
<dbReference type="PANTHER" id="PTHR32114:SF2">
    <property type="entry name" value="ABC TRANSPORTER ABCH.3"/>
    <property type="match status" value="1"/>
</dbReference>
<dbReference type="Pfam" id="PF13558">
    <property type="entry name" value="SbcC_Walker_B"/>
    <property type="match status" value="1"/>
</dbReference>
<dbReference type="SUPFAM" id="SSF52540">
    <property type="entry name" value="P-loop containing nucleoside triphosphate hydrolases"/>
    <property type="match status" value="2"/>
</dbReference>
<evidence type="ECO:0000256" key="6">
    <source>
        <dbReference type="ARBA" id="ARBA00022763"/>
    </source>
</evidence>
<comment type="caution">
    <text evidence="15">The sequence shown here is derived from an EMBL/GenBank/DDBJ whole genome shotgun (WGS) entry which is preliminary data.</text>
</comment>
<evidence type="ECO:0000256" key="2">
    <source>
        <dbReference type="ARBA" id="ARBA00011322"/>
    </source>
</evidence>
<dbReference type="PANTHER" id="PTHR32114">
    <property type="entry name" value="ABC TRANSPORTER ABCH.3"/>
    <property type="match status" value="1"/>
</dbReference>
<keyword evidence="5" id="KW-0547">Nucleotide-binding</keyword>
<dbReference type="SUPFAM" id="SSF75712">
    <property type="entry name" value="Rad50 coiled-coil Zn hook"/>
    <property type="match status" value="1"/>
</dbReference>
<evidence type="ECO:0000256" key="5">
    <source>
        <dbReference type="ARBA" id="ARBA00022741"/>
    </source>
</evidence>
<evidence type="ECO:0000256" key="3">
    <source>
        <dbReference type="ARBA" id="ARBA00013368"/>
    </source>
</evidence>
<evidence type="ECO:0000256" key="12">
    <source>
        <dbReference type="SAM" id="Coils"/>
    </source>
</evidence>
<keyword evidence="4" id="KW-0479">Metal-binding</keyword>
<dbReference type="GO" id="GO:0005524">
    <property type="term" value="F:ATP binding"/>
    <property type="evidence" value="ECO:0007669"/>
    <property type="project" value="UniProtKB-KW"/>
</dbReference>
<dbReference type="STRING" id="1527444.ucyna2_00118"/>
<organism evidence="15 16">
    <name type="scientific">Candidatus Atelocyanobacterium thalassa isolate SIO64986</name>
    <dbReference type="NCBI Taxonomy" id="1527444"/>
    <lineage>
        <taxon>Bacteria</taxon>
        <taxon>Bacillati</taxon>
        <taxon>Cyanobacteriota</taxon>
        <taxon>Cyanophyceae</taxon>
        <taxon>Oscillatoriophycideae</taxon>
        <taxon>Chroococcales</taxon>
        <taxon>Aphanothecaceae</taxon>
        <taxon>Candidatus Atelocyanobacterium</taxon>
        <taxon>Candidatus Atelocyanobacterium thalassae</taxon>
    </lineage>
</organism>
<dbReference type="GO" id="GO:0046872">
    <property type="term" value="F:metal ion binding"/>
    <property type="evidence" value="ECO:0007669"/>
    <property type="project" value="UniProtKB-KW"/>
</dbReference>
<dbReference type="GO" id="GO:0016887">
    <property type="term" value="F:ATP hydrolysis activity"/>
    <property type="evidence" value="ECO:0007669"/>
    <property type="project" value="InterPro"/>
</dbReference>
<evidence type="ECO:0000256" key="9">
    <source>
        <dbReference type="ARBA" id="ARBA00022840"/>
    </source>
</evidence>